<protein>
    <submittedName>
        <fullName evidence="10">Protein ALP1-like</fullName>
    </submittedName>
</protein>
<evidence type="ECO:0000256" key="5">
    <source>
        <dbReference type="ARBA" id="ARBA00022723"/>
    </source>
</evidence>
<evidence type="ECO:0000313" key="9">
    <source>
        <dbReference type="Proteomes" id="UP000515211"/>
    </source>
</evidence>
<feature type="domain" description="DDE Tnp4" evidence="8">
    <location>
        <begin position="108"/>
        <end position="266"/>
    </location>
</feature>
<evidence type="ECO:0000256" key="3">
    <source>
        <dbReference type="ARBA" id="ARBA00006958"/>
    </source>
</evidence>
<accession>A0A9C6TBY8</accession>
<gene>
    <name evidence="10" type="primary">LOC107457809</name>
</gene>
<keyword evidence="6" id="KW-0378">Hydrolase</keyword>
<dbReference type="KEGG" id="adu:107457809"/>
<comment type="subcellular location">
    <subcellularLocation>
        <location evidence="2">Nucleus</location>
    </subcellularLocation>
</comment>
<dbReference type="GO" id="GO:0004518">
    <property type="term" value="F:nuclease activity"/>
    <property type="evidence" value="ECO:0007669"/>
    <property type="project" value="UniProtKB-KW"/>
</dbReference>
<dbReference type="PANTHER" id="PTHR22930:SF293">
    <property type="entry name" value="PROTEIN ALP1-LIKE"/>
    <property type="match status" value="1"/>
</dbReference>
<dbReference type="Pfam" id="PF13359">
    <property type="entry name" value="DDE_Tnp_4"/>
    <property type="match status" value="1"/>
</dbReference>
<reference evidence="10" key="2">
    <citation type="submission" date="2025-08" db="UniProtKB">
        <authorList>
            <consortium name="RefSeq"/>
        </authorList>
    </citation>
    <scope>IDENTIFICATION</scope>
    <source>
        <tissue evidence="10">Whole plant</tissue>
    </source>
</reference>
<dbReference type="GO" id="GO:0046872">
    <property type="term" value="F:metal ion binding"/>
    <property type="evidence" value="ECO:0007669"/>
    <property type="project" value="UniProtKB-KW"/>
</dbReference>
<evidence type="ECO:0000256" key="7">
    <source>
        <dbReference type="ARBA" id="ARBA00023242"/>
    </source>
</evidence>
<dbReference type="InterPro" id="IPR027806">
    <property type="entry name" value="HARBI1_dom"/>
</dbReference>
<sequence>MESHFSEIVIYADSELTSVHRHCMLAVVAAAPLPGSSASRVCVWSLSSVTLLLGVEFAVDEEALPPFLQCFAYGSLSPSGILNKSKLVAIDAGNKGYAPNKDCLGALDDTHIKVNVLEADKPRYRNRKGDITTNVFGVVAHDMQFIYVLAGWEGSAANSRVLRDALFRDGFSVLQGHYYLCDAGYMNREGFLAPYKGQKYHLSEFNPHNQPSTVQEPFNMKHSQARNVIERTFGVLKARWKILRERSFYPIKTQGRIITACCLLHNHIRRVMVVDPIDEIVDQNMLGVDGGTIHHIETSDAWGRWRDQLAQEM</sequence>
<evidence type="ECO:0000313" key="10">
    <source>
        <dbReference type="RefSeq" id="XP_052107457.1"/>
    </source>
</evidence>
<keyword evidence="9" id="KW-1185">Reference proteome</keyword>
<dbReference type="RefSeq" id="XP_052107457.1">
    <property type="nucleotide sequence ID" value="XM_052251497.1"/>
</dbReference>
<organism evidence="9 10">
    <name type="scientific">Arachis duranensis</name>
    <name type="common">Wild peanut</name>
    <dbReference type="NCBI Taxonomy" id="130453"/>
    <lineage>
        <taxon>Eukaryota</taxon>
        <taxon>Viridiplantae</taxon>
        <taxon>Streptophyta</taxon>
        <taxon>Embryophyta</taxon>
        <taxon>Tracheophyta</taxon>
        <taxon>Spermatophyta</taxon>
        <taxon>Magnoliopsida</taxon>
        <taxon>eudicotyledons</taxon>
        <taxon>Gunneridae</taxon>
        <taxon>Pentapetalae</taxon>
        <taxon>rosids</taxon>
        <taxon>fabids</taxon>
        <taxon>Fabales</taxon>
        <taxon>Fabaceae</taxon>
        <taxon>Papilionoideae</taxon>
        <taxon>50 kb inversion clade</taxon>
        <taxon>dalbergioids sensu lato</taxon>
        <taxon>Dalbergieae</taxon>
        <taxon>Pterocarpus clade</taxon>
        <taxon>Arachis</taxon>
    </lineage>
</organism>
<dbReference type="GeneID" id="107457809"/>
<comment type="cofactor">
    <cofactor evidence="1">
        <name>a divalent metal cation</name>
        <dbReference type="ChEBI" id="CHEBI:60240"/>
    </cofactor>
</comment>
<proteinExistence type="inferred from homology"/>
<evidence type="ECO:0000256" key="2">
    <source>
        <dbReference type="ARBA" id="ARBA00004123"/>
    </source>
</evidence>
<keyword evidence="4" id="KW-0540">Nuclease</keyword>
<comment type="similarity">
    <text evidence="3">Belongs to the HARBI1 family.</text>
</comment>
<dbReference type="PANTHER" id="PTHR22930">
    <property type="match status" value="1"/>
</dbReference>
<evidence type="ECO:0000256" key="4">
    <source>
        <dbReference type="ARBA" id="ARBA00022722"/>
    </source>
</evidence>
<dbReference type="GO" id="GO:0016787">
    <property type="term" value="F:hydrolase activity"/>
    <property type="evidence" value="ECO:0007669"/>
    <property type="project" value="UniProtKB-KW"/>
</dbReference>
<evidence type="ECO:0000256" key="1">
    <source>
        <dbReference type="ARBA" id="ARBA00001968"/>
    </source>
</evidence>
<keyword evidence="7" id="KW-0539">Nucleus</keyword>
<dbReference type="AlphaFoldDB" id="A0A9C6TBY8"/>
<dbReference type="GO" id="GO:0005634">
    <property type="term" value="C:nucleus"/>
    <property type="evidence" value="ECO:0007669"/>
    <property type="project" value="UniProtKB-SubCell"/>
</dbReference>
<evidence type="ECO:0000256" key="6">
    <source>
        <dbReference type="ARBA" id="ARBA00022801"/>
    </source>
</evidence>
<evidence type="ECO:0000259" key="8">
    <source>
        <dbReference type="Pfam" id="PF13359"/>
    </source>
</evidence>
<name>A0A9C6TBY8_ARADU</name>
<dbReference type="Proteomes" id="UP000515211">
    <property type="component" value="Chromosome 7"/>
</dbReference>
<reference evidence="9" key="1">
    <citation type="journal article" date="2016" name="Nat. Genet.">
        <title>The genome sequences of Arachis duranensis and Arachis ipaensis, the diploid ancestors of cultivated peanut.</title>
        <authorList>
            <person name="Bertioli D.J."/>
            <person name="Cannon S.B."/>
            <person name="Froenicke L."/>
            <person name="Huang G."/>
            <person name="Farmer A.D."/>
            <person name="Cannon E.K."/>
            <person name="Liu X."/>
            <person name="Gao D."/>
            <person name="Clevenger J."/>
            <person name="Dash S."/>
            <person name="Ren L."/>
            <person name="Moretzsohn M.C."/>
            <person name="Shirasawa K."/>
            <person name="Huang W."/>
            <person name="Vidigal B."/>
            <person name="Abernathy B."/>
            <person name="Chu Y."/>
            <person name="Niederhuth C.E."/>
            <person name="Umale P."/>
            <person name="Araujo A.C."/>
            <person name="Kozik A."/>
            <person name="Kim K.D."/>
            <person name="Burow M.D."/>
            <person name="Varshney R.K."/>
            <person name="Wang X."/>
            <person name="Zhang X."/>
            <person name="Barkley N."/>
            <person name="Guimaraes P.M."/>
            <person name="Isobe S."/>
            <person name="Guo B."/>
            <person name="Liao B."/>
            <person name="Stalker H.T."/>
            <person name="Schmitz R.J."/>
            <person name="Scheffler B.E."/>
            <person name="Leal-Bertioli S.C."/>
            <person name="Xun X."/>
            <person name="Jackson S.A."/>
            <person name="Michelmore R."/>
            <person name="Ozias-Akins P."/>
        </authorList>
    </citation>
    <scope>NUCLEOTIDE SEQUENCE [LARGE SCALE GENOMIC DNA]</scope>
    <source>
        <strain evidence="9">cv. V14167</strain>
    </source>
</reference>
<keyword evidence="5" id="KW-0479">Metal-binding</keyword>
<dbReference type="InterPro" id="IPR045249">
    <property type="entry name" value="HARBI1-like"/>
</dbReference>